<gene>
    <name evidence="5" type="ORF">PHAECO_LOCUS12565</name>
</gene>
<dbReference type="PANTHER" id="PTHR45749">
    <property type="match status" value="1"/>
</dbReference>
<dbReference type="Pfam" id="PF13837">
    <property type="entry name" value="Myb_DNA-bind_4"/>
    <property type="match status" value="1"/>
</dbReference>
<evidence type="ECO:0000259" key="3">
    <source>
        <dbReference type="Pfam" id="PF13837"/>
    </source>
</evidence>
<dbReference type="InterPro" id="IPR008906">
    <property type="entry name" value="HATC_C_dom"/>
</dbReference>
<feature type="domain" description="Myb/SANT-like DNA-binding" evidence="3">
    <location>
        <begin position="476"/>
        <end position="547"/>
    </location>
</feature>
<sequence>MLNNLTRVRVSHIGEMEEQKRKGDKLKGMDYWKKWCSQTVSSGEAQLATEPTTSLLAAGNETVKISEPSTVVTVSNDEIDSVAPAPCFMATTTEPTFSLEPTGLPVTSSFHPVAELDVGFYSNQDEIVDEYLKAQILKMPWTPSKDYKFPMSTKRNLRFQLEWTERFPLLSYPEYKSGAFCRICVKNALYTSPQIQNEIIDISGEIIQHKIIEEVKRAKLFAILADETTDIARVEQVSLCLRYVDSNDDKHHKVKEMFIEYIPTVDVTGSGLANLIITALKKHGLKCSHVVGQGYDGAAAMTNSGIEEAICMYSSVLPERSTSVVKAELDVWKAVMTSTFPTPKSALECLDKCDRKLYLNINTLLQILATIPVSTATPERTFSSLRRLKNYLRNTTSENRLNGLALMNIHYGTEIDADEVLDASIPFRIIQDSQRPETTQVIGQPEQEQFKQLNEGISWSTRNLKYSCIPEAGEQQRTRFKIQQLYKKKDWEVISQELNKFGYKKSGVKCDEKWRNLRKTYDKVRTEIDKTGNSKVSWKFYEAFQEIYWKDPHFVPIATASSTGESIKRKLTDTSNFTTEKGDDSSNKKNLSPGEKKRLKPSFSAAEIEMRRQR</sequence>
<keyword evidence="6" id="KW-1185">Reference proteome</keyword>
<name>A0A9N9SJG3_PHACE</name>
<dbReference type="GO" id="GO:0046983">
    <property type="term" value="F:protein dimerization activity"/>
    <property type="evidence" value="ECO:0007669"/>
    <property type="project" value="InterPro"/>
</dbReference>
<dbReference type="EMBL" id="OU896715">
    <property type="protein sequence ID" value="CAG9825753.1"/>
    <property type="molecule type" value="Genomic_DNA"/>
</dbReference>
<evidence type="ECO:0000259" key="4">
    <source>
        <dbReference type="Pfam" id="PF14291"/>
    </source>
</evidence>
<feature type="region of interest" description="Disordered" evidence="1">
    <location>
        <begin position="568"/>
        <end position="614"/>
    </location>
</feature>
<dbReference type="Gene3D" id="1.10.10.60">
    <property type="entry name" value="Homeodomain-like"/>
    <property type="match status" value="1"/>
</dbReference>
<reference evidence="5" key="1">
    <citation type="submission" date="2022-01" db="EMBL/GenBank/DDBJ databases">
        <authorList>
            <person name="King R."/>
        </authorList>
    </citation>
    <scope>NUCLEOTIDE SEQUENCE</scope>
</reference>
<evidence type="ECO:0000256" key="1">
    <source>
        <dbReference type="SAM" id="MobiDB-lite"/>
    </source>
</evidence>
<dbReference type="InterPro" id="IPR025398">
    <property type="entry name" value="DUF4371"/>
</dbReference>
<feature type="domain" description="HAT C-terminal dimerisation" evidence="2">
    <location>
        <begin position="351"/>
        <end position="410"/>
    </location>
</feature>
<feature type="domain" description="DUF4371" evidence="4">
    <location>
        <begin position="184"/>
        <end position="302"/>
    </location>
</feature>
<dbReference type="Pfam" id="PF05699">
    <property type="entry name" value="Dimer_Tnp_hAT"/>
    <property type="match status" value="1"/>
</dbReference>
<dbReference type="OrthoDB" id="6614843at2759"/>
<dbReference type="Pfam" id="PF14291">
    <property type="entry name" value="DUF4371"/>
    <property type="match status" value="1"/>
</dbReference>
<dbReference type="AlphaFoldDB" id="A0A9N9SJG3"/>
<dbReference type="PANTHER" id="PTHR45749:SF21">
    <property type="entry name" value="DUF4371 DOMAIN-CONTAINING PROTEIN"/>
    <property type="match status" value="1"/>
</dbReference>
<evidence type="ECO:0000313" key="5">
    <source>
        <dbReference type="EMBL" id="CAG9825753.1"/>
    </source>
</evidence>
<proteinExistence type="predicted"/>
<evidence type="ECO:0000259" key="2">
    <source>
        <dbReference type="Pfam" id="PF05699"/>
    </source>
</evidence>
<evidence type="ECO:0000313" key="6">
    <source>
        <dbReference type="Proteomes" id="UP001153737"/>
    </source>
</evidence>
<dbReference type="InterPro" id="IPR044822">
    <property type="entry name" value="Myb_DNA-bind_4"/>
</dbReference>
<dbReference type="Proteomes" id="UP001153737">
    <property type="component" value="Chromosome 9"/>
</dbReference>
<organism evidence="5 6">
    <name type="scientific">Phaedon cochleariae</name>
    <name type="common">Mustard beetle</name>
    <dbReference type="NCBI Taxonomy" id="80249"/>
    <lineage>
        <taxon>Eukaryota</taxon>
        <taxon>Metazoa</taxon>
        <taxon>Ecdysozoa</taxon>
        <taxon>Arthropoda</taxon>
        <taxon>Hexapoda</taxon>
        <taxon>Insecta</taxon>
        <taxon>Pterygota</taxon>
        <taxon>Neoptera</taxon>
        <taxon>Endopterygota</taxon>
        <taxon>Coleoptera</taxon>
        <taxon>Polyphaga</taxon>
        <taxon>Cucujiformia</taxon>
        <taxon>Chrysomeloidea</taxon>
        <taxon>Chrysomelidae</taxon>
        <taxon>Chrysomelinae</taxon>
        <taxon>Chrysomelini</taxon>
        <taxon>Phaedon</taxon>
    </lineage>
</organism>
<accession>A0A9N9SJG3</accession>
<reference evidence="5" key="2">
    <citation type="submission" date="2022-10" db="EMBL/GenBank/DDBJ databases">
        <authorList>
            <consortium name="ENA_rothamsted_submissions"/>
            <consortium name="culmorum"/>
            <person name="King R."/>
        </authorList>
    </citation>
    <scope>NUCLEOTIDE SEQUENCE</scope>
</reference>
<protein>
    <submittedName>
        <fullName evidence="5">Uncharacterized protein</fullName>
    </submittedName>
</protein>